<evidence type="ECO:0000313" key="2">
    <source>
        <dbReference type="EMBL" id="KFA66599.1"/>
    </source>
</evidence>
<dbReference type="EMBL" id="KL660424">
    <property type="protein sequence ID" value="KFA66599.1"/>
    <property type="molecule type" value="Genomic_DNA"/>
</dbReference>
<proteinExistence type="predicted"/>
<evidence type="ECO:0000259" key="1">
    <source>
        <dbReference type="PROSITE" id="PS50404"/>
    </source>
</evidence>
<gene>
    <name evidence="2" type="ORF">S40285_08275</name>
</gene>
<dbReference type="Gene3D" id="3.40.30.10">
    <property type="entry name" value="Glutaredoxin"/>
    <property type="match status" value="1"/>
</dbReference>
<dbReference type="InterPro" id="IPR036249">
    <property type="entry name" value="Thioredoxin-like_sf"/>
</dbReference>
<feature type="domain" description="GST N-terminal" evidence="1">
    <location>
        <begin position="3"/>
        <end position="86"/>
    </location>
</feature>
<dbReference type="STRING" id="1283841.A0A084QRL4"/>
<sequence>MNTTLELFVLPWGVYPRRVLLYLSEKGLSKSPNVKITPVSVSASAKMVAEGKPEGTVPILKLPDGSFIKQSVAILQYLEEVCSHPDPEEPWQGELAKLASKESMLGISAKERARTRDMLSLADEATIYFGFACHKGSRLFENMEQMNPVASRFAFDSAKKNLGLLEQYYSEQKSISQGRKVNICDCGGS</sequence>
<dbReference type="SUPFAM" id="SSF52833">
    <property type="entry name" value="Thioredoxin-like"/>
    <property type="match status" value="1"/>
</dbReference>
<keyword evidence="3" id="KW-1185">Reference proteome</keyword>
<evidence type="ECO:0000313" key="3">
    <source>
        <dbReference type="Proteomes" id="UP000028524"/>
    </source>
</evidence>
<dbReference type="OrthoDB" id="3587182at2759"/>
<dbReference type="AlphaFoldDB" id="A0A084QRL4"/>
<dbReference type="HOGENOM" id="CLU_093914_0_0_1"/>
<reference evidence="2 3" key="1">
    <citation type="journal article" date="2014" name="BMC Genomics">
        <title>Comparative genome sequencing reveals chemotype-specific gene clusters in the toxigenic black mold Stachybotrys.</title>
        <authorList>
            <person name="Semeiks J."/>
            <person name="Borek D."/>
            <person name="Otwinowski Z."/>
            <person name="Grishin N.V."/>
        </authorList>
    </citation>
    <scope>NUCLEOTIDE SEQUENCE [LARGE SCALE GENOMIC DNA]</scope>
    <source>
        <strain evidence="2 3">IBT 40285</strain>
    </source>
</reference>
<dbReference type="Proteomes" id="UP000028524">
    <property type="component" value="Unassembled WGS sequence"/>
</dbReference>
<organism evidence="2 3">
    <name type="scientific">Stachybotrys chlorohalonatus (strain IBT 40285)</name>
    <dbReference type="NCBI Taxonomy" id="1283841"/>
    <lineage>
        <taxon>Eukaryota</taxon>
        <taxon>Fungi</taxon>
        <taxon>Dikarya</taxon>
        <taxon>Ascomycota</taxon>
        <taxon>Pezizomycotina</taxon>
        <taxon>Sordariomycetes</taxon>
        <taxon>Hypocreomycetidae</taxon>
        <taxon>Hypocreales</taxon>
        <taxon>Stachybotryaceae</taxon>
        <taxon>Stachybotrys</taxon>
    </lineage>
</organism>
<protein>
    <recommendedName>
        <fullName evidence="1">GST N-terminal domain-containing protein</fullName>
    </recommendedName>
</protein>
<dbReference type="PROSITE" id="PS50404">
    <property type="entry name" value="GST_NTER"/>
    <property type="match status" value="1"/>
</dbReference>
<accession>A0A084QRL4</accession>
<dbReference type="Pfam" id="PF13409">
    <property type="entry name" value="GST_N_2"/>
    <property type="match status" value="1"/>
</dbReference>
<dbReference type="InterPro" id="IPR004045">
    <property type="entry name" value="Glutathione_S-Trfase_N"/>
</dbReference>
<dbReference type="InParanoid" id="A0A084QRL4"/>
<name>A0A084QRL4_STAC4</name>